<organism evidence="4 5">
    <name type="scientific">Mesoterricola silvestris</name>
    <dbReference type="NCBI Taxonomy" id="2927979"/>
    <lineage>
        <taxon>Bacteria</taxon>
        <taxon>Pseudomonadati</taxon>
        <taxon>Acidobacteriota</taxon>
        <taxon>Holophagae</taxon>
        <taxon>Holophagales</taxon>
        <taxon>Holophagaceae</taxon>
        <taxon>Mesoterricola</taxon>
    </lineage>
</organism>
<dbReference type="PROSITE" id="PS51194">
    <property type="entry name" value="HELICASE_CTER"/>
    <property type="match status" value="1"/>
</dbReference>
<dbReference type="PANTHER" id="PTHR10799">
    <property type="entry name" value="SNF2/RAD54 HELICASE FAMILY"/>
    <property type="match status" value="1"/>
</dbReference>
<dbReference type="InterPro" id="IPR000330">
    <property type="entry name" value="SNF2_N"/>
</dbReference>
<evidence type="ECO:0000313" key="4">
    <source>
        <dbReference type="EMBL" id="BDU73292.1"/>
    </source>
</evidence>
<dbReference type="GO" id="GO:0016787">
    <property type="term" value="F:hydrolase activity"/>
    <property type="evidence" value="ECO:0007669"/>
    <property type="project" value="UniProtKB-KW"/>
</dbReference>
<dbReference type="EMBL" id="AP027080">
    <property type="protein sequence ID" value="BDU73292.1"/>
    <property type="molecule type" value="Genomic_DNA"/>
</dbReference>
<protein>
    <submittedName>
        <fullName evidence="4">Uncharacterized protein</fullName>
    </submittedName>
</protein>
<dbReference type="InterPro" id="IPR049730">
    <property type="entry name" value="SNF2/RAD54-like_C"/>
</dbReference>
<feature type="domain" description="Helicase C-terminal" evidence="3">
    <location>
        <begin position="1186"/>
        <end position="1344"/>
    </location>
</feature>
<dbReference type="Pfam" id="PF00176">
    <property type="entry name" value="SNF2-rel_dom"/>
    <property type="match status" value="1"/>
</dbReference>
<dbReference type="GO" id="GO:0005524">
    <property type="term" value="F:ATP binding"/>
    <property type="evidence" value="ECO:0007669"/>
    <property type="project" value="InterPro"/>
</dbReference>
<dbReference type="InterPro" id="IPR038718">
    <property type="entry name" value="SNF2-like_sf"/>
</dbReference>
<sequence>MPLAELRQLPEEEQAILMGLAGLGLPSTNSHLAQALARAGAHPQAPAWAANPRRVQELLERLQPRGLVVERRGFWHCAERCLESAARLAQGRGLLRRILQAGLPAGGGGGMVPDGAMRSRAELRLEFMEGRAERWLPLRDRFAEQFLAATGHRDPLALVCGGPFEPGWFDALDPAAQAHGCNALLQDHLLHARPDAGFLAWLERRTRKPAADSAAFPLILYLILMGRLRDARAWMDAQPPKAREHFSWTNLEGLAALAEGNPALAAQRYGASVDTLRKATRRKGAALPGLHEPFYILALLGTREPASLRRVEERLALLDRGEWSSPLRDLPVILAHLYRLLSGARPQHGLAQRLPRDLTPLGLVLANVAAHLGGETPPPDLPERALRACAPLPFAWFTRELTELQRRLRGEDPRPSPLLDLVPREAPWERTLDSLERMGTPAPGSPRTARLAWFVAPRECDAGTFEVQAREQKQDAKGEWNRGRAVSLRKLRENPRAYDYLSAQDHRAIAAIRADRGHGADFIYHVDGAEAVAALVGHPGVYWEGRPMDLVEGKPELRVRRKGETLELRLEPEPGPGGILAREEGPRRTRIFLFEDAHRRLRELLGERLVVPASARERLLRSLAAVAPLVDIHSDVGMGEEASARAGLARVAGDAGPTLVLLPAGDGLRAQVRVHPVAGGPGLLPGEGGASLVVEQGGRRLLVHRDLEAEGRGAADLVAALPSLGESEDWNWTLADPEACLELLVEAEAAKARFPVVWPEGQHLETPRTVGLEAMSLKAEAGGGWLDLRGELHVDGARVLDLKALLDHLETSSSRFIPMGGGTFLALSRTFRRRLLDLNALGELHGQALRLHAGAAALLGDLGEGLDSFEGDRAWKVRMAKVRGAMALEPALPATLEAGLRGYQEEGYRWMMRLAHAGLGACLADDMGLGKTLQALALLLARGASGPALVVAPTSVCANWEHEAARFAPALRVLPLADGDREALLAGAGPMDLVVASYGLLHLESERLAKVAWSTVVLDEAQAIKNAFTKRSQAAMALQAGFRLVLSGTPVENHLGELWNILRFLNPGLLGSYEVFQRRFQLPIERQGDVEALQRLKRITGPFLLRRTKAQVLEELPPRTEITLEVEPSSGETALLEAIRQRSLEELAEGGQPIQVLAAIMRLRRACCHPDLVQPGLGLASSKGEAFLELLAHLRENRHRALVFSQFTDHLDLLAKALDAQGVPYLHLDGSTPPRARARAVAAFQRGEGDVFLISLKAGGTGLNLTGADYVIHMDPWWNPAVEDQASDRAHRFGQTRPVTIYRLVLRGSIEQRIVDLHARKRQLADDLLEGAATPARLDASALMELLRG</sequence>
<accession>A0AA48GSP4</accession>
<dbReference type="InterPro" id="IPR014001">
    <property type="entry name" value="Helicase_ATP-bd"/>
</dbReference>
<keyword evidence="1" id="KW-0378">Hydrolase</keyword>
<name>A0AA48GSP4_9BACT</name>
<dbReference type="SMART" id="SM00487">
    <property type="entry name" value="DEXDc"/>
    <property type="match status" value="1"/>
</dbReference>
<dbReference type="Gene3D" id="3.40.50.300">
    <property type="entry name" value="P-loop containing nucleotide triphosphate hydrolases"/>
    <property type="match status" value="1"/>
</dbReference>
<reference evidence="5" key="1">
    <citation type="journal article" date="2023" name="Int. J. Syst. Evol. Microbiol.">
        <title>Mesoterricola silvestris gen. nov., sp. nov., Mesoterricola sediminis sp. nov., Geothrix oryzae sp. nov., Geothrix edaphica sp. nov., Geothrix rubra sp. nov., and Geothrix limicola sp. nov., six novel members of Acidobacteriota isolated from soils.</title>
        <authorList>
            <person name="Itoh H."/>
            <person name="Sugisawa Y."/>
            <person name="Mise K."/>
            <person name="Xu Z."/>
            <person name="Kuniyasu M."/>
            <person name="Ushijima N."/>
            <person name="Kawano K."/>
            <person name="Kobayashi E."/>
            <person name="Shiratori Y."/>
            <person name="Masuda Y."/>
            <person name="Senoo K."/>
        </authorList>
    </citation>
    <scope>NUCLEOTIDE SEQUENCE [LARGE SCALE GENOMIC DNA]</scope>
    <source>
        <strain evidence="5">W79</strain>
    </source>
</reference>
<dbReference type="RefSeq" id="WP_316411943.1">
    <property type="nucleotide sequence ID" value="NZ_AP027080.1"/>
</dbReference>
<dbReference type="CDD" id="cd18793">
    <property type="entry name" value="SF2_C_SNF"/>
    <property type="match status" value="1"/>
</dbReference>
<feature type="domain" description="Helicase ATP-binding" evidence="2">
    <location>
        <begin position="912"/>
        <end position="1068"/>
    </location>
</feature>
<evidence type="ECO:0000259" key="2">
    <source>
        <dbReference type="PROSITE" id="PS51192"/>
    </source>
</evidence>
<dbReference type="SUPFAM" id="SSF52540">
    <property type="entry name" value="P-loop containing nucleoside triphosphate hydrolases"/>
    <property type="match status" value="2"/>
</dbReference>
<evidence type="ECO:0000259" key="3">
    <source>
        <dbReference type="PROSITE" id="PS51194"/>
    </source>
</evidence>
<evidence type="ECO:0000313" key="5">
    <source>
        <dbReference type="Proteomes" id="UP001238179"/>
    </source>
</evidence>
<dbReference type="InterPro" id="IPR027417">
    <property type="entry name" value="P-loop_NTPase"/>
</dbReference>
<dbReference type="KEGG" id="msil:METEAL_24660"/>
<dbReference type="Proteomes" id="UP001238179">
    <property type="component" value="Chromosome"/>
</dbReference>
<keyword evidence="5" id="KW-1185">Reference proteome</keyword>
<dbReference type="SMART" id="SM00490">
    <property type="entry name" value="HELICc"/>
    <property type="match status" value="1"/>
</dbReference>
<evidence type="ECO:0000256" key="1">
    <source>
        <dbReference type="ARBA" id="ARBA00022801"/>
    </source>
</evidence>
<dbReference type="CDD" id="cd18012">
    <property type="entry name" value="DEXQc_arch_SWI2_SNF2"/>
    <property type="match status" value="1"/>
</dbReference>
<gene>
    <name evidence="4" type="ORF">METEAL_24660</name>
</gene>
<dbReference type="Pfam" id="PF00271">
    <property type="entry name" value="Helicase_C"/>
    <property type="match status" value="1"/>
</dbReference>
<dbReference type="InterPro" id="IPR001650">
    <property type="entry name" value="Helicase_C-like"/>
</dbReference>
<dbReference type="PROSITE" id="PS51192">
    <property type="entry name" value="HELICASE_ATP_BIND_1"/>
    <property type="match status" value="1"/>
</dbReference>
<dbReference type="Gene3D" id="3.40.50.10810">
    <property type="entry name" value="Tandem AAA-ATPase domain"/>
    <property type="match status" value="1"/>
</dbReference>
<proteinExistence type="predicted"/>